<accession>A0A4Y2JD66</accession>
<name>A0A4Y2JD66_ARAVE</name>
<dbReference type="AlphaFoldDB" id="A0A4Y2JD66"/>
<protein>
    <recommendedName>
        <fullName evidence="3">Reverse transcriptase domain-containing protein</fullName>
    </recommendedName>
</protein>
<dbReference type="Proteomes" id="UP000499080">
    <property type="component" value="Unassembled WGS sequence"/>
</dbReference>
<evidence type="ECO:0000313" key="1">
    <source>
        <dbReference type="EMBL" id="GBM88000.1"/>
    </source>
</evidence>
<dbReference type="EMBL" id="BGPR01003426">
    <property type="protein sequence ID" value="GBM88000.1"/>
    <property type="molecule type" value="Genomic_DNA"/>
</dbReference>
<evidence type="ECO:0008006" key="3">
    <source>
        <dbReference type="Google" id="ProtNLM"/>
    </source>
</evidence>
<organism evidence="1 2">
    <name type="scientific">Araneus ventricosus</name>
    <name type="common">Orbweaver spider</name>
    <name type="synonym">Epeira ventricosa</name>
    <dbReference type="NCBI Taxonomy" id="182803"/>
    <lineage>
        <taxon>Eukaryota</taxon>
        <taxon>Metazoa</taxon>
        <taxon>Ecdysozoa</taxon>
        <taxon>Arthropoda</taxon>
        <taxon>Chelicerata</taxon>
        <taxon>Arachnida</taxon>
        <taxon>Araneae</taxon>
        <taxon>Araneomorphae</taxon>
        <taxon>Entelegynae</taxon>
        <taxon>Araneoidea</taxon>
        <taxon>Araneidae</taxon>
        <taxon>Araneus</taxon>
    </lineage>
</organism>
<keyword evidence="2" id="KW-1185">Reference proteome</keyword>
<dbReference type="OrthoDB" id="6436235at2759"/>
<dbReference type="PANTHER" id="PTHR19446">
    <property type="entry name" value="REVERSE TRANSCRIPTASES"/>
    <property type="match status" value="1"/>
</dbReference>
<gene>
    <name evidence="1" type="ORF">AVEN_185936_1</name>
</gene>
<sequence>MQEQYKAVFRKAIPPSRFIVLPNNSPTGGYISIVNIILEQLYPFQEEKQNNSSSSDDLPFTEQELSAVIRLLPRGKAPGYDSIGNIVIQEIHKKYPQLLVTLFNKFMAIGKYPDPFKIVDVILFQKPGKDIKEISEYRPIALLSTIAKVLEKLMKQSLVRHLETYNKLSPLQ</sequence>
<proteinExistence type="predicted"/>
<evidence type="ECO:0000313" key="2">
    <source>
        <dbReference type="Proteomes" id="UP000499080"/>
    </source>
</evidence>
<comment type="caution">
    <text evidence="1">The sequence shown here is derived from an EMBL/GenBank/DDBJ whole genome shotgun (WGS) entry which is preliminary data.</text>
</comment>
<reference evidence="1 2" key="1">
    <citation type="journal article" date="2019" name="Sci. Rep.">
        <title>Orb-weaving spider Araneus ventricosus genome elucidates the spidroin gene catalogue.</title>
        <authorList>
            <person name="Kono N."/>
            <person name="Nakamura H."/>
            <person name="Ohtoshi R."/>
            <person name="Moran D.A.P."/>
            <person name="Shinohara A."/>
            <person name="Yoshida Y."/>
            <person name="Fujiwara M."/>
            <person name="Mori M."/>
            <person name="Tomita M."/>
            <person name="Arakawa K."/>
        </authorList>
    </citation>
    <scope>NUCLEOTIDE SEQUENCE [LARGE SCALE GENOMIC DNA]</scope>
</reference>